<organism evidence="1 2">
    <name type="scientific">Mycobacterium lehmannii</name>
    <dbReference type="NCBI Taxonomy" id="2048550"/>
    <lineage>
        <taxon>Bacteria</taxon>
        <taxon>Bacillati</taxon>
        <taxon>Actinomycetota</taxon>
        <taxon>Actinomycetes</taxon>
        <taxon>Mycobacteriales</taxon>
        <taxon>Mycobacteriaceae</taxon>
        <taxon>Mycobacterium</taxon>
    </lineage>
</organism>
<dbReference type="EMBL" id="LQIR01000029">
    <property type="protein sequence ID" value="KUI13389.1"/>
    <property type="molecule type" value="Genomic_DNA"/>
</dbReference>
<sequence length="167" mass="17955">MAADLLSAARSGGYPVIIDRGADPGTVLAVLATLIRVAGERTDVGITSLLEMCGEALVHGDIQGSLTHREGEIGIETLALARPWSGRDQNDGPITLQQLHDRATAWAMSHDLVDALAVISVGVQLLAFVESIQPGILTPMAEWIERERWLAHVDEQLSDTTELEETP</sequence>
<dbReference type="AlphaFoldDB" id="A0A124EP55"/>
<protein>
    <submittedName>
        <fullName evidence="1">Uncharacterized protein</fullName>
    </submittedName>
</protein>
<dbReference type="Proteomes" id="UP000053707">
    <property type="component" value="Unassembled WGS sequence"/>
</dbReference>
<proteinExistence type="predicted"/>
<keyword evidence="2" id="KW-1185">Reference proteome</keyword>
<gene>
    <name evidence="1" type="ORF">AU192_24725</name>
</gene>
<comment type="caution">
    <text evidence="1">The sequence shown here is derived from an EMBL/GenBank/DDBJ whole genome shotgun (WGS) entry which is preliminary data.</text>
</comment>
<accession>A0A124EP55</accession>
<evidence type="ECO:0000313" key="2">
    <source>
        <dbReference type="Proteomes" id="UP000053707"/>
    </source>
</evidence>
<reference evidence="1 2" key="1">
    <citation type="submission" date="2016-01" db="EMBL/GenBank/DDBJ databases">
        <authorList>
            <consortium name="TB Trials Study Group"/>
            <person name="Sutton G."/>
            <person name="Brinkac L."/>
            <person name="Sanka R."/>
            <person name="Adams M."/>
            <person name="Lau E.L."/>
            <person name="Macaden R."/>
            <person name="Grewal H.M.S."/>
        </authorList>
    </citation>
    <scope>NUCLEOTIDE SEQUENCE [LARGE SCALE GENOMIC DNA]</scope>
    <source>
        <strain evidence="1 2">IS-1744</strain>
    </source>
</reference>
<evidence type="ECO:0000313" key="1">
    <source>
        <dbReference type="EMBL" id="KUI13389.1"/>
    </source>
</evidence>
<name>A0A124EP55_9MYCO</name>